<dbReference type="EMBL" id="CACVKT020009594">
    <property type="protein sequence ID" value="CAC5422401.1"/>
    <property type="molecule type" value="Genomic_DNA"/>
</dbReference>
<protein>
    <submittedName>
        <fullName evidence="1">Uncharacterized protein</fullName>
    </submittedName>
</protein>
<proteinExistence type="predicted"/>
<dbReference type="Proteomes" id="UP000507470">
    <property type="component" value="Unassembled WGS sequence"/>
</dbReference>
<keyword evidence="2" id="KW-1185">Reference proteome</keyword>
<gene>
    <name evidence="1" type="ORF">MCOR_54455</name>
</gene>
<dbReference type="AlphaFoldDB" id="A0A6J8ETE3"/>
<evidence type="ECO:0000313" key="2">
    <source>
        <dbReference type="Proteomes" id="UP000507470"/>
    </source>
</evidence>
<organism evidence="1 2">
    <name type="scientific">Mytilus coruscus</name>
    <name type="common">Sea mussel</name>
    <dbReference type="NCBI Taxonomy" id="42192"/>
    <lineage>
        <taxon>Eukaryota</taxon>
        <taxon>Metazoa</taxon>
        <taxon>Spiralia</taxon>
        <taxon>Lophotrochozoa</taxon>
        <taxon>Mollusca</taxon>
        <taxon>Bivalvia</taxon>
        <taxon>Autobranchia</taxon>
        <taxon>Pteriomorphia</taxon>
        <taxon>Mytilida</taxon>
        <taxon>Mytiloidea</taxon>
        <taxon>Mytilidae</taxon>
        <taxon>Mytilinae</taxon>
        <taxon>Mytilus</taxon>
    </lineage>
</organism>
<sequence length="154" mass="17255">MLDNQSHWSTYYSKSLIISMLDNQCPVTQAGIHTTGCYDALKEEFNKYFSILIGIASGIAGLQNLSDDMTTFLNSIVDNQCPVTQAGAHTTVTRHRQSEQSNFLGTLPILNLTMNTDFPTSLEESPDVSQQDIFRAVKQQIKFQQQPFREPHPG</sequence>
<accession>A0A6J8ETE3</accession>
<name>A0A6J8ETE3_MYTCO</name>
<evidence type="ECO:0000313" key="1">
    <source>
        <dbReference type="EMBL" id="CAC5422401.1"/>
    </source>
</evidence>
<reference evidence="1 2" key="1">
    <citation type="submission" date="2020-06" db="EMBL/GenBank/DDBJ databases">
        <authorList>
            <person name="Li R."/>
            <person name="Bekaert M."/>
        </authorList>
    </citation>
    <scope>NUCLEOTIDE SEQUENCE [LARGE SCALE GENOMIC DNA]</scope>
    <source>
        <strain evidence="2">wild</strain>
    </source>
</reference>